<organism evidence="5 6">
    <name type="scientific">Ascidiaceihabitans donghaensis</name>
    <dbReference type="NCBI Taxonomy" id="1510460"/>
    <lineage>
        <taxon>Bacteria</taxon>
        <taxon>Pseudomonadati</taxon>
        <taxon>Pseudomonadota</taxon>
        <taxon>Alphaproteobacteria</taxon>
        <taxon>Rhodobacterales</taxon>
        <taxon>Paracoccaceae</taxon>
        <taxon>Ascidiaceihabitans</taxon>
    </lineage>
</organism>
<dbReference type="GO" id="GO:0005737">
    <property type="term" value="C:cytoplasm"/>
    <property type="evidence" value="ECO:0007669"/>
    <property type="project" value="UniProtKB-SubCell"/>
</dbReference>
<keyword evidence="2 4" id="KW-0378">Hydrolase</keyword>
<comment type="caution">
    <text evidence="4">Lacks conserved residue(s) required for the propagation of feature annotation.</text>
</comment>
<comment type="subcellular location">
    <subcellularLocation>
        <location evidence="4">Cytoplasm</location>
    </subcellularLocation>
</comment>
<evidence type="ECO:0000313" key="5">
    <source>
        <dbReference type="EMBL" id="SPH20320.1"/>
    </source>
</evidence>
<dbReference type="CDD" id="cd00555">
    <property type="entry name" value="Maf"/>
    <property type="match status" value="1"/>
</dbReference>
<dbReference type="PIRSF" id="PIRSF006305">
    <property type="entry name" value="Maf"/>
    <property type="match status" value="1"/>
</dbReference>
<dbReference type="GO" id="GO:0009117">
    <property type="term" value="P:nucleotide metabolic process"/>
    <property type="evidence" value="ECO:0007669"/>
    <property type="project" value="UniProtKB-KW"/>
</dbReference>
<dbReference type="AlphaFoldDB" id="A0A2R8BB64"/>
<comment type="catalytic activity">
    <reaction evidence="4">
        <text>UTP + H2O = UMP + diphosphate + H(+)</text>
        <dbReference type="Rhea" id="RHEA:29395"/>
        <dbReference type="ChEBI" id="CHEBI:15377"/>
        <dbReference type="ChEBI" id="CHEBI:15378"/>
        <dbReference type="ChEBI" id="CHEBI:33019"/>
        <dbReference type="ChEBI" id="CHEBI:46398"/>
        <dbReference type="ChEBI" id="CHEBI:57865"/>
        <dbReference type="EC" id="3.6.1.9"/>
    </reaction>
</comment>
<dbReference type="PANTHER" id="PTHR43213">
    <property type="entry name" value="BIFUNCTIONAL DTTP/UTP PYROPHOSPHATASE/METHYLTRANSFERASE PROTEIN-RELATED"/>
    <property type="match status" value="1"/>
</dbReference>
<keyword evidence="3 4" id="KW-0546">Nucleotide metabolism</keyword>
<sequence length="192" mass="20525">MAFILGSGSPRRLELLGQIGVVPDAVRAPDIDETPLKAELPRPYCNRVTAQKVAAVEADFDDIVLCADTTVALGRRIMGKPDDAAQAAEYLWKLSGRRHRVITSVAVKRGDRVWQKDVVSSVRVKALSNVEVNAYLATGDWQGKAGGYAIQGPAGAFIPWISGSFSAIMGLPVTETAGLLMAAGYPLYKEAP</sequence>
<feature type="site" description="Important for substrate specificity" evidence="4">
    <location>
        <position position="11"/>
    </location>
</feature>
<dbReference type="GO" id="GO:0036218">
    <property type="term" value="F:dTTP diphosphatase activity"/>
    <property type="evidence" value="ECO:0007669"/>
    <property type="project" value="RHEA"/>
</dbReference>
<evidence type="ECO:0000313" key="6">
    <source>
        <dbReference type="Proteomes" id="UP000244880"/>
    </source>
</evidence>
<dbReference type="SUPFAM" id="SSF52972">
    <property type="entry name" value="ITPase-like"/>
    <property type="match status" value="1"/>
</dbReference>
<dbReference type="OrthoDB" id="9807767at2"/>
<feature type="site" description="Important for substrate specificity" evidence="4">
    <location>
        <position position="69"/>
    </location>
</feature>
<comment type="function">
    <text evidence="4">Nucleoside triphosphate pyrophosphatase that hydrolyzes dTTP and UTP. May have a dual role in cell division arrest and in preventing the incorporation of modified nucleotides into cellular nucleic acids.</text>
</comment>
<comment type="cofactor">
    <cofactor evidence="1 4">
        <name>a divalent metal cation</name>
        <dbReference type="ChEBI" id="CHEBI:60240"/>
    </cofactor>
</comment>
<name>A0A2R8BB64_9RHOB</name>
<keyword evidence="6" id="KW-1185">Reference proteome</keyword>
<evidence type="ECO:0000256" key="4">
    <source>
        <dbReference type="HAMAP-Rule" id="MF_00528"/>
    </source>
</evidence>
<feature type="site" description="Important for substrate specificity" evidence="4">
    <location>
        <position position="151"/>
    </location>
</feature>
<dbReference type="HAMAP" id="MF_00528">
    <property type="entry name" value="Maf"/>
    <property type="match status" value="1"/>
</dbReference>
<dbReference type="InterPro" id="IPR029001">
    <property type="entry name" value="ITPase-like_fam"/>
</dbReference>
<evidence type="ECO:0000256" key="2">
    <source>
        <dbReference type="ARBA" id="ARBA00022801"/>
    </source>
</evidence>
<comment type="similarity">
    <text evidence="4">Belongs to the Maf family. YhdE subfamily.</text>
</comment>
<dbReference type="EMBL" id="OMOR01000001">
    <property type="protein sequence ID" value="SPH20320.1"/>
    <property type="molecule type" value="Genomic_DNA"/>
</dbReference>
<dbReference type="Proteomes" id="UP000244880">
    <property type="component" value="Unassembled WGS sequence"/>
</dbReference>
<feature type="active site" description="Proton acceptor" evidence="4">
    <location>
        <position position="68"/>
    </location>
</feature>
<dbReference type="EC" id="3.6.1.9" evidence="4"/>
<dbReference type="NCBIfam" id="TIGR00172">
    <property type="entry name" value="maf"/>
    <property type="match status" value="1"/>
</dbReference>
<dbReference type="PANTHER" id="PTHR43213:SF5">
    <property type="entry name" value="BIFUNCTIONAL DTTP_UTP PYROPHOSPHATASE_METHYLTRANSFERASE PROTEIN-RELATED"/>
    <property type="match status" value="1"/>
</dbReference>
<evidence type="ECO:0000256" key="3">
    <source>
        <dbReference type="ARBA" id="ARBA00023080"/>
    </source>
</evidence>
<dbReference type="Pfam" id="PF02545">
    <property type="entry name" value="Maf"/>
    <property type="match status" value="1"/>
</dbReference>
<dbReference type="Gene3D" id="3.90.950.10">
    <property type="match status" value="1"/>
</dbReference>
<dbReference type="GO" id="GO:0036221">
    <property type="term" value="F:UTP diphosphatase activity"/>
    <property type="evidence" value="ECO:0007669"/>
    <property type="project" value="RHEA"/>
</dbReference>
<evidence type="ECO:0000256" key="1">
    <source>
        <dbReference type="ARBA" id="ARBA00001968"/>
    </source>
</evidence>
<accession>A0A2R8BB64</accession>
<gene>
    <name evidence="5" type="primary">yhdE</name>
    <name evidence="5" type="ORF">ASD8599_01055</name>
</gene>
<comment type="catalytic activity">
    <reaction evidence="4">
        <text>dTTP + H2O = dTMP + diphosphate + H(+)</text>
        <dbReference type="Rhea" id="RHEA:28534"/>
        <dbReference type="ChEBI" id="CHEBI:15377"/>
        <dbReference type="ChEBI" id="CHEBI:15378"/>
        <dbReference type="ChEBI" id="CHEBI:33019"/>
        <dbReference type="ChEBI" id="CHEBI:37568"/>
        <dbReference type="ChEBI" id="CHEBI:63528"/>
        <dbReference type="EC" id="3.6.1.9"/>
    </reaction>
</comment>
<dbReference type="InterPro" id="IPR003697">
    <property type="entry name" value="Maf-like"/>
</dbReference>
<keyword evidence="4" id="KW-0963">Cytoplasm</keyword>
<protein>
    <recommendedName>
        <fullName evidence="4">dTTP/UTP pyrophosphatase</fullName>
        <shortName evidence="4">dTTPase/UTPase</shortName>
        <ecNumber evidence="4">3.6.1.9</ecNumber>
    </recommendedName>
    <alternativeName>
        <fullName evidence="4">Nucleoside triphosphate pyrophosphatase</fullName>
    </alternativeName>
    <alternativeName>
        <fullName evidence="4">Nucleotide pyrophosphatase</fullName>
        <shortName evidence="4">Nucleotide PPase</shortName>
    </alternativeName>
</protein>
<proteinExistence type="inferred from homology"/>
<dbReference type="RefSeq" id="WP_108827547.1">
    <property type="nucleotide sequence ID" value="NZ_OMOR01000001.1"/>
</dbReference>
<reference evidence="5 6" key="1">
    <citation type="submission" date="2018-03" db="EMBL/GenBank/DDBJ databases">
        <authorList>
            <person name="Keele B.F."/>
        </authorList>
    </citation>
    <scope>NUCLEOTIDE SEQUENCE [LARGE SCALE GENOMIC DNA]</scope>
    <source>
        <strain evidence="5 6">CECT 8599</strain>
    </source>
</reference>